<keyword evidence="4" id="KW-0804">Transcription</keyword>
<dbReference type="Gene3D" id="3.30.730.10">
    <property type="entry name" value="AP2/ERF domain"/>
    <property type="match status" value="2"/>
</dbReference>
<feature type="region of interest" description="Disordered" evidence="6">
    <location>
        <begin position="188"/>
        <end position="217"/>
    </location>
</feature>
<feature type="region of interest" description="Disordered" evidence="6">
    <location>
        <begin position="237"/>
        <end position="354"/>
    </location>
</feature>
<reference evidence="8" key="1">
    <citation type="journal article" date="2019" name="Plant J.">
        <title>Chlorella vulgaris genome assembly and annotation reveals the molecular basis for metabolic acclimation to high light conditions.</title>
        <authorList>
            <person name="Cecchin M."/>
            <person name="Marcolungo L."/>
            <person name="Rossato M."/>
            <person name="Girolomoni L."/>
            <person name="Cosentino E."/>
            <person name="Cuine S."/>
            <person name="Li-Beisson Y."/>
            <person name="Delledonne M."/>
            <person name="Ballottari M."/>
        </authorList>
    </citation>
    <scope>NUCLEOTIDE SEQUENCE</scope>
    <source>
        <strain evidence="8">211/11P</strain>
    </source>
</reference>
<feature type="compositionally biased region" description="Acidic residues" evidence="6">
    <location>
        <begin position="284"/>
        <end position="298"/>
    </location>
</feature>
<evidence type="ECO:0000256" key="1">
    <source>
        <dbReference type="ARBA" id="ARBA00004123"/>
    </source>
</evidence>
<dbReference type="PANTHER" id="PTHR32467:SF90">
    <property type="entry name" value="AP2-LIKE ETHYLENE-RESPONSIVE TRANSCRIPTION FACTOR AIL1"/>
    <property type="match status" value="1"/>
</dbReference>
<dbReference type="InterPro" id="IPR001471">
    <property type="entry name" value="AP2/ERF_dom"/>
</dbReference>
<dbReference type="GO" id="GO:0003677">
    <property type="term" value="F:DNA binding"/>
    <property type="evidence" value="ECO:0007669"/>
    <property type="project" value="UniProtKB-KW"/>
</dbReference>
<protein>
    <recommendedName>
        <fullName evidence="7">AP2/ERF domain-containing protein</fullName>
    </recommendedName>
</protein>
<keyword evidence="5" id="KW-0539">Nucleus</keyword>
<dbReference type="CDD" id="cd00018">
    <property type="entry name" value="AP2"/>
    <property type="match status" value="2"/>
</dbReference>
<keyword evidence="3" id="KW-0238">DNA-binding</keyword>
<comment type="subcellular location">
    <subcellularLocation>
        <location evidence="1">Nucleus</location>
    </subcellularLocation>
</comment>
<dbReference type="PROSITE" id="PS51032">
    <property type="entry name" value="AP2_ERF"/>
    <property type="match status" value="2"/>
</dbReference>
<feature type="region of interest" description="Disordered" evidence="6">
    <location>
        <begin position="546"/>
        <end position="582"/>
    </location>
</feature>
<dbReference type="InterPro" id="IPR016177">
    <property type="entry name" value="DNA-bd_dom_sf"/>
</dbReference>
<evidence type="ECO:0000259" key="7">
    <source>
        <dbReference type="PROSITE" id="PS51032"/>
    </source>
</evidence>
<evidence type="ECO:0000313" key="9">
    <source>
        <dbReference type="Proteomes" id="UP001055712"/>
    </source>
</evidence>
<dbReference type="PANTHER" id="PTHR32467">
    <property type="entry name" value="AP2-LIKE ETHYLENE-RESPONSIVE TRANSCRIPTION FACTOR"/>
    <property type="match status" value="1"/>
</dbReference>
<name>A0A9D4TLR9_CHLVU</name>
<dbReference type="SUPFAM" id="SSF54171">
    <property type="entry name" value="DNA-binding domain"/>
    <property type="match status" value="2"/>
</dbReference>
<feature type="compositionally biased region" description="Low complexity" evidence="6">
    <location>
        <begin position="255"/>
        <end position="279"/>
    </location>
</feature>
<keyword evidence="9" id="KW-1185">Reference proteome</keyword>
<dbReference type="GO" id="GO:0005634">
    <property type="term" value="C:nucleus"/>
    <property type="evidence" value="ECO:0007669"/>
    <property type="project" value="UniProtKB-SubCell"/>
</dbReference>
<dbReference type="AlphaFoldDB" id="A0A9D4TLR9"/>
<evidence type="ECO:0000313" key="8">
    <source>
        <dbReference type="EMBL" id="KAI3428770.1"/>
    </source>
</evidence>
<dbReference type="SMART" id="SM00380">
    <property type="entry name" value="AP2"/>
    <property type="match status" value="2"/>
</dbReference>
<dbReference type="PRINTS" id="PR00367">
    <property type="entry name" value="ETHRSPELEMNT"/>
</dbReference>
<keyword evidence="2" id="KW-0805">Transcription regulation</keyword>
<evidence type="ECO:0000256" key="4">
    <source>
        <dbReference type="ARBA" id="ARBA00023163"/>
    </source>
</evidence>
<reference evidence="8" key="2">
    <citation type="submission" date="2020-11" db="EMBL/GenBank/DDBJ databases">
        <authorList>
            <person name="Cecchin M."/>
            <person name="Marcolungo L."/>
            <person name="Rossato M."/>
            <person name="Girolomoni L."/>
            <person name="Cosentino E."/>
            <person name="Cuine S."/>
            <person name="Li-Beisson Y."/>
            <person name="Delledonne M."/>
            <person name="Ballottari M."/>
        </authorList>
    </citation>
    <scope>NUCLEOTIDE SEQUENCE</scope>
    <source>
        <strain evidence="8">211/11P</strain>
        <tissue evidence="8">Whole cell</tissue>
    </source>
</reference>
<feature type="domain" description="AP2/ERF" evidence="7">
    <location>
        <begin position="442"/>
        <end position="498"/>
    </location>
</feature>
<accession>A0A9D4TLR9</accession>
<evidence type="ECO:0000256" key="6">
    <source>
        <dbReference type="SAM" id="MobiDB-lite"/>
    </source>
</evidence>
<evidence type="ECO:0000256" key="3">
    <source>
        <dbReference type="ARBA" id="ARBA00023125"/>
    </source>
</evidence>
<feature type="domain" description="AP2/ERF" evidence="7">
    <location>
        <begin position="348"/>
        <end position="406"/>
    </location>
</feature>
<sequence length="582" mass="62677">MEQGLADHHHHSLDHLLGDGGTAVASFDPSNPLHLLQPLLPLSPRIQHQHQHQHLLSQGSTAALLRSHSLLGGGWGSSGSHAPPGAGLGPLDHLLPLHTLQSMQANPCGLLGLSADKPLPSYVIGMAGAAGQLEAPSADQDVGMAASDFGGGGGGDWQALGFLLHQLPSHALLHTHPDQQAAAFMVESPGHHHEQGEEEEERAPDTSGQPDPALVPAADDSPAIEALAGSVPPHTALQAAAVAPRTARRARKRPAGAGQPAAAAAPAGAAAGRSRGACRQVLREDEEESSEEEEEAPDADAQQSWSSEEEQARQRKRRKAAGTGLHRRRAAESTTSLEGGAKAERSSRFRGVSRHRRSGRYEANIWVKELGKQMYLGGYEQEELAAEAYDIAAIKANGRRVITNFDIARYDEVMDTIEHMPITDLVMAVRRQSNGFSRGSSSHRGVVRHPTGRWEARVGIPGSKHVYLGLFQKEAEAAVAYDRSLVRLKGQQAATNFPLSDYSHQLAEHLEMTARVDAKEARFLEIRETPGQFDLWVKSGAASFPDLAGLFPEEQPKGEQQQQEQGQGQEQEQRGTRRQARK</sequence>
<feature type="compositionally biased region" description="Basic residues" evidence="6">
    <location>
        <begin position="314"/>
        <end position="329"/>
    </location>
</feature>
<organism evidence="8 9">
    <name type="scientific">Chlorella vulgaris</name>
    <name type="common">Green alga</name>
    <dbReference type="NCBI Taxonomy" id="3077"/>
    <lineage>
        <taxon>Eukaryota</taxon>
        <taxon>Viridiplantae</taxon>
        <taxon>Chlorophyta</taxon>
        <taxon>core chlorophytes</taxon>
        <taxon>Trebouxiophyceae</taxon>
        <taxon>Chlorellales</taxon>
        <taxon>Chlorellaceae</taxon>
        <taxon>Chlorella clade</taxon>
        <taxon>Chlorella</taxon>
    </lineage>
</organism>
<dbReference type="Proteomes" id="UP001055712">
    <property type="component" value="Unassembled WGS sequence"/>
</dbReference>
<feature type="compositionally biased region" description="Low complexity" evidence="6">
    <location>
        <begin position="558"/>
        <end position="570"/>
    </location>
</feature>
<comment type="caution">
    <text evidence="8">The sequence shown here is derived from an EMBL/GenBank/DDBJ whole genome shotgun (WGS) entry which is preliminary data.</text>
</comment>
<dbReference type="OrthoDB" id="207175at2759"/>
<evidence type="ECO:0000256" key="5">
    <source>
        <dbReference type="ARBA" id="ARBA00023242"/>
    </source>
</evidence>
<dbReference type="InterPro" id="IPR036955">
    <property type="entry name" value="AP2/ERF_dom_sf"/>
</dbReference>
<dbReference type="EMBL" id="SIDB01000009">
    <property type="protein sequence ID" value="KAI3428770.1"/>
    <property type="molecule type" value="Genomic_DNA"/>
</dbReference>
<proteinExistence type="predicted"/>
<dbReference type="GO" id="GO:0003700">
    <property type="term" value="F:DNA-binding transcription factor activity"/>
    <property type="evidence" value="ECO:0007669"/>
    <property type="project" value="InterPro"/>
</dbReference>
<gene>
    <name evidence="8" type="ORF">D9Q98_007591</name>
</gene>
<evidence type="ECO:0000256" key="2">
    <source>
        <dbReference type="ARBA" id="ARBA00023015"/>
    </source>
</evidence>